<feature type="transmembrane region" description="Helical" evidence="1">
    <location>
        <begin position="216"/>
        <end position="239"/>
    </location>
</feature>
<sequence length="266" mass="28583">MLKLIKTELLKLKRYPIVWVAAAAMLCGPLLSWFTISMDTSGTYAFPDFSDNVIWTNFDAVNPLVFTLLAGYIISREWADDTLKNLLTIPVPFSKLLTAKLLVIAALVALSGIGSFLATVLFAGISELEGFTANLAVQSLVQMVVMNLCVYIAVLPIIVFTSKKPGGFVAGVGFAFFYGVCGGLVAGHGLGNVYPLTAGFALINYRIDPGAFSEGFAYNLPLCCTVLALTLVLSIVLVLRTDKYVQKNGHRQRDAAAAAGSKSKKR</sequence>
<keyword evidence="1" id="KW-0472">Membrane</keyword>
<evidence type="ECO:0000313" key="2">
    <source>
        <dbReference type="EMBL" id="QCT73481.1"/>
    </source>
</evidence>
<dbReference type="RefSeq" id="WP_096920597.1">
    <property type="nucleotide sequence ID" value="NZ_CP029487.1"/>
</dbReference>
<dbReference type="PANTHER" id="PTHR37305:SF1">
    <property type="entry name" value="MEMBRANE PROTEIN"/>
    <property type="match status" value="1"/>
</dbReference>
<keyword evidence="1" id="KW-1133">Transmembrane helix</keyword>
<feature type="transmembrane region" description="Helical" evidence="1">
    <location>
        <begin position="167"/>
        <end position="186"/>
    </location>
</feature>
<keyword evidence="1" id="KW-0812">Transmembrane</keyword>
<accession>A0A4P9CEV0</accession>
<feature type="transmembrane region" description="Helical" evidence="1">
    <location>
        <begin position="137"/>
        <end position="160"/>
    </location>
</feature>
<keyword evidence="3" id="KW-1185">Reference proteome</keyword>
<dbReference type="AlphaFoldDB" id="A0A4P9CEV0"/>
<gene>
    <name evidence="2" type="ORF">CPZ25_019880</name>
</gene>
<dbReference type="EMBL" id="CP029487">
    <property type="protein sequence ID" value="QCT73481.1"/>
    <property type="molecule type" value="Genomic_DNA"/>
</dbReference>
<proteinExistence type="predicted"/>
<organism evidence="2 3">
    <name type="scientific">Eubacterium maltosivorans</name>
    <dbReference type="NCBI Taxonomy" id="2041044"/>
    <lineage>
        <taxon>Bacteria</taxon>
        <taxon>Bacillati</taxon>
        <taxon>Bacillota</taxon>
        <taxon>Clostridia</taxon>
        <taxon>Eubacteriales</taxon>
        <taxon>Eubacteriaceae</taxon>
        <taxon>Eubacterium</taxon>
    </lineage>
</organism>
<dbReference type="KEGG" id="emt:CPZ25_019880"/>
<feature type="transmembrane region" description="Helical" evidence="1">
    <location>
        <begin position="54"/>
        <end position="74"/>
    </location>
</feature>
<dbReference type="Proteomes" id="UP000218387">
    <property type="component" value="Chromosome"/>
</dbReference>
<reference evidence="2 3" key="1">
    <citation type="submission" date="2018-05" db="EMBL/GenBank/DDBJ databases">
        <title>Genome comparison of Eubacterium sp.</title>
        <authorList>
            <person name="Feng Y."/>
            <person name="Sanchez-Andrea I."/>
            <person name="Stams A.J.M."/>
            <person name="De Vos W.M."/>
        </authorList>
    </citation>
    <scope>NUCLEOTIDE SEQUENCE [LARGE SCALE GENOMIC DNA]</scope>
    <source>
        <strain evidence="2 3">YI</strain>
    </source>
</reference>
<evidence type="ECO:0000313" key="3">
    <source>
        <dbReference type="Proteomes" id="UP000218387"/>
    </source>
</evidence>
<name>A0A4P9CEV0_EUBML</name>
<dbReference type="Pfam" id="PF12730">
    <property type="entry name" value="ABC2_membrane_4"/>
    <property type="match status" value="1"/>
</dbReference>
<feature type="transmembrane region" description="Helical" evidence="1">
    <location>
        <begin position="101"/>
        <end position="125"/>
    </location>
</feature>
<dbReference type="PANTHER" id="PTHR37305">
    <property type="entry name" value="INTEGRAL MEMBRANE PROTEIN-RELATED"/>
    <property type="match status" value="1"/>
</dbReference>
<evidence type="ECO:0000256" key="1">
    <source>
        <dbReference type="SAM" id="Phobius"/>
    </source>
</evidence>
<feature type="transmembrane region" description="Helical" evidence="1">
    <location>
        <begin position="12"/>
        <end position="34"/>
    </location>
</feature>
<protein>
    <submittedName>
        <fullName evidence="2">ABC transporter permease</fullName>
    </submittedName>
</protein>